<dbReference type="EMBL" id="FOXH01000004">
    <property type="protein sequence ID" value="SFP64523.1"/>
    <property type="molecule type" value="Genomic_DNA"/>
</dbReference>
<sequence>MKKLAIIALFCSIARFSFAQSPVKYEFNQVTTIESVVPGGLGRSRMITSGSNGTELEEIKLENFFSFVGINFENVRFNDKTITNKISKMYEDGWELLNTTSGVYSADKSTGIFITRYLFRRPKGN</sequence>
<dbReference type="RefSeq" id="WP_229632931.1">
    <property type="nucleotide sequence ID" value="NZ_FOXH01000004.1"/>
</dbReference>
<evidence type="ECO:0000313" key="2">
    <source>
        <dbReference type="EMBL" id="SFP64523.1"/>
    </source>
</evidence>
<dbReference type="Proteomes" id="UP000199306">
    <property type="component" value="Unassembled WGS sequence"/>
</dbReference>
<name>A0A1I5S1A9_9BACT</name>
<dbReference type="STRING" id="1079859.SAMN04515674_104354"/>
<reference evidence="2 3" key="1">
    <citation type="submission" date="2016-10" db="EMBL/GenBank/DDBJ databases">
        <authorList>
            <person name="de Groot N.N."/>
        </authorList>
    </citation>
    <scope>NUCLEOTIDE SEQUENCE [LARGE SCALE GENOMIC DNA]</scope>
    <source>
        <strain evidence="3">E92,LMG 26720,CCM 7988</strain>
    </source>
</reference>
<dbReference type="AlphaFoldDB" id="A0A1I5S1A9"/>
<evidence type="ECO:0000256" key="1">
    <source>
        <dbReference type="SAM" id="SignalP"/>
    </source>
</evidence>
<feature type="chain" id="PRO_5011733927" evidence="1">
    <location>
        <begin position="20"/>
        <end position="125"/>
    </location>
</feature>
<protein>
    <submittedName>
        <fullName evidence="2">Uncharacterized protein</fullName>
    </submittedName>
</protein>
<accession>A0A1I5S1A9</accession>
<organism evidence="2 3">
    <name type="scientific">Pseudarcicella hirudinis</name>
    <dbReference type="NCBI Taxonomy" id="1079859"/>
    <lineage>
        <taxon>Bacteria</taxon>
        <taxon>Pseudomonadati</taxon>
        <taxon>Bacteroidota</taxon>
        <taxon>Cytophagia</taxon>
        <taxon>Cytophagales</taxon>
        <taxon>Flectobacillaceae</taxon>
        <taxon>Pseudarcicella</taxon>
    </lineage>
</organism>
<proteinExistence type="predicted"/>
<feature type="signal peptide" evidence="1">
    <location>
        <begin position="1"/>
        <end position="19"/>
    </location>
</feature>
<keyword evidence="1" id="KW-0732">Signal</keyword>
<gene>
    <name evidence="2" type="ORF">SAMN04515674_104354</name>
</gene>
<keyword evidence="3" id="KW-1185">Reference proteome</keyword>
<evidence type="ECO:0000313" key="3">
    <source>
        <dbReference type="Proteomes" id="UP000199306"/>
    </source>
</evidence>